<dbReference type="SUPFAM" id="SSF53098">
    <property type="entry name" value="Ribonuclease H-like"/>
    <property type="match status" value="1"/>
</dbReference>
<dbReference type="Gene3D" id="3.30.420.10">
    <property type="entry name" value="Ribonuclease H-like superfamily/Ribonuclease H"/>
    <property type="match status" value="1"/>
</dbReference>
<dbReference type="RefSeq" id="WP_129728194.1">
    <property type="nucleotide sequence ID" value="NZ_JBHMAF010000017.1"/>
</dbReference>
<comment type="caution">
    <text evidence="2">The sequence shown here is derived from an EMBL/GenBank/DDBJ whole genome shotgun (WGS) entry which is preliminary data.</text>
</comment>
<evidence type="ECO:0000259" key="1">
    <source>
        <dbReference type="PROSITE" id="PS50879"/>
    </source>
</evidence>
<dbReference type="CDD" id="cd09279">
    <property type="entry name" value="RNase_HI_like"/>
    <property type="match status" value="1"/>
</dbReference>
<sequence length="219" mass="25316">MKYKIEWTYKIKNGSETVLTTDFLRLEEALHFANDFEKTGRVKELNFYDEVGTHWTKKEAEKLARKIEEEPHDIVMYFDGGYDLQTRETGVGVSIYYVKNGKTYRVRRNGQLTGLENNNEAEYAALLYGMGLLEELGVRYQTIVLKGDSQVVLKQLSGEWPCYEENLNRYLDRVEQKAADMQLRFSYEPVSRKANKEAHQLASQALQGIVIDSHAAVEE</sequence>
<dbReference type="InterPro" id="IPR036397">
    <property type="entry name" value="RNaseH_sf"/>
</dbReference>
<dbReference type="PANTHER" id="PTHR48475:SF1">
    <property type="entry name" value="RNASE H TYPE-1 DOMAIN-CONTAINING PROTEIN"/>
    <property type="match status" value="1"/>
</dbReference>
<dbReference type="NCBIfam" id="NF005822">
    <property type="entry name" value="PRK07708.1"/>
    <property type="match status" value="1"/>
</dbReference>
<name>A0ABV5WAN0_9BACI</name>
<evidence type="ECO:0000313" key="2">
    <source>
        <dbReference type="EMBL" id="MFB9757649.1"/>
    </source>
</evidence>
<dbReference type="InterPro" id="IPR012337">
    <property type="entry name" value="RNaseH-like_sf"/>
</dbReference>
<protein>
    <submittedName>
        <fullName evidence="2">Ribonuclease H family protein</fullName>
    </submittedName>
</protein>
<organism evidence="2 3">
    <name type="scientific">Ectobacillus funiculus</name>
    <dbReference type="NCBI Taxonomy" id="137993"/>
    <lineage>
        <taxon>Bacteria</taxon>
        <taxon>Bacillati</taxon>
        <taxon>Bacillota</taxon>
        <taxon>Bacilli</taxon>
        <taxon>Bacillales</taxon>
        <taxon>Bacillaceae</taxon>
        <taxon>Ectobacillus</taxon>
    </lineage>
</organism>
<evidence type="ECO:0000313" key="3">
    <source>
        <dbReference type="Proteomes" id="UP001589609"/>
    </source>
</evidence>
<dbReference type="InterPro" id="IPR002156">
    <property type="entry name" value="RNaseH_domain"/>
</dbReference>
<dbReference type="PANTHER" id="PTHR48475">
    <property type="entry name" value="RIBONUCLEASE H"/>
    <property type="match status" value="1"/>
</dbReference>
<proteinExistence type="predicted"/>
<reference evidence="2 3" key="1">
    <citation type="submission" date="2024-09" db="EMBL/GenBank/DDBJ databases">
        <authorList>
            <person name="Sun Q."/>
            <person name="Mori K."/>
        </authorList>
    </citation>
    <scope>NUCLEOTIDE SEQUENCE [LARGE SCALE GENOMIC DNA]</scope>
    <source>
        <strain evidence="2 3">JCM 11201</strain>
    </source>
</reference>
<dbReference type="EMBL" id="JBHMAF010000017">
    <property type="protein sequence ID" value="MFB9757649.1"/>
    <property type="molecule type" value="Genomic_DNA"/>
</dbReference>
<dbReference type="Pfam" id="PF13456">
    <property type="entry name" value="RVT_3"/>
    <property type="match status" value="1"/>
</dbReference>
<dbReference type="PROSITE" id="PS50879">
    <property type="entry name" value="RNASE_H_1"/>
    <property type="match status" value="1"/>
</dbReference>
<accession>A0ABV5WAN0</accession>
<keyword evidence="3" id="KW-1185">Reference proteome</keyword>
<dbReference type="Proteomes" id="UP001589609">
    <property type="component" value="Unassembled WGS sequence"/>
</dbReference>
<feature type="domain" description="RNase H type-1" evidence="1">
    <location>
        <begin position="70"/>
        <end position="207"/>
    </location>
</feature>
<gene>
    <name evidence="2" type="ORF">ACFFMS_03715</name>
</gene>